<dbReference type="InterPro" id="IPR031982">
    <property type="entry name" value="PilE-like"/>
</dbReference>
<gene>
    <name evidence="2" type="ORF">GLP33_05635</name>
</gene>
<dbReference type="EMBL" id="WMCP01000004">
    <property type="protein sequence ID" value="MCF2301211.1"/>
    <property type="molecule type" value="Genomic_DNA"/>
</dbReference>
<comment type="caution">
    <text evidence="2">The sequence shown here is derived from an EMBL/GenBank/DDBJ whole genome shotgun (WGS) entry which is preliminary data.</text>
</comment>
<dbReference type="NCBIfam" id="TIGR02532">
    <property type="entry name" value="IV_pilin_GFxxxE"/>
    <property type="match status" value="1"/>
</dbReference>
<proteinExistence type="predicted"/>
<evidence type="ECO:0000313" key="2">
    <source>
        <dbReference type="EMBL" id="MCF2301211.1"/>
    </source>
</evidence>
<dbReference type="Pfam" id="PF07963">
    <property type="entry name" value="N_methyl"/>
    <property type="match status" value="1"/>
</dbReference>
<reference evidence="2" key="1">
    <citation type="submission" date="2019-11" db="EMBL/GenBank/DDBJ databases">
        <title>Comparative genomics of photobacteria reveal adaptation to distinct habitats.</title>
        <authorList>
            <person name="Fuertes-Perez S."/>
            <person name="Hilgarth M."/>
            <person name="Vogel R.F."/>
        </authorList>
    </citation>
    <scope>NUCLEOTIDE SEQUENCE</scope>
    <source>
        <strain evidence="2">TMW2.2145</strain>
    </source>
</reference>
<keyword evidence="1" id="KW-0472">Membrane</keyword>
<dbReference type="Proteomes" id="UP000813876">
    <property type="component" value="Unassembled WGS sequence"/>
</dbReference>
<name>A0AAW4ZY36_PHOPO</name>
<dbReference type="PANTHER" id="PTHR30093:SF47">
    <property type="entry name" value="TYPE IV PILUS NON-CORE MINOR PILIN PILE"/>
    <property type="match status" value="1"/>
</dbReference>
<dbReference type="GO" id="GO:0043683">
    <property type="term" value="P:type IV pilus assembly"/>
    <property type="evidence" value="ECO:0007669"/>
    <property type="project" value="InterPro"/>
</dbReference>
<dbReference type="RefSeq" id="WP_232580884.1">
    <property type="nucleotide sequence ID" value="NZ_WMCP01000004.1"/>
</dbReference>
<sequence>MIKQKGVTLIEMLIAVAIIGVLTAIAYPSYQSHVLKGHRTQAMGDLIKIQLELEANYTKTSGGYAAIPLVSEVNTNNTCSFCDNDKNKYLLSISSASKNSYTIIAEPQFQATNDTCLSNELTLNQNGTGTPASCW</sequence>
<keyword evidence="1" id="KW-0812">Transmembrane</keyword>
<dbReference type="Gene3D" id="3.30.700.10">
    <property type="entry name" value="Glycoprotein, Type 4 Pilin"/>
    <property type="match status" value="1"/>
</dbReference>
<dbReference type="PROSITE" id="PS00409">
    <property type="entry name" value="PROKAR_NTER_METHYL"/>
    <property type="match status" value="1"/>
</dbReference>
<dbReference type="InterPro" id="IPR045584">
    <property type="entry name" value="Pilin-like"/>
</dbReference>
<dbReference type="PANTHER" id="PTHR30093">
    <property type="entry name" value="GENERAL SECRETION PATHWAY PROTEIN G"/>
    <property type="match status" value="1"/>
</dbReference>
<organism evidence="2 3">
    <name type="scientific">Photobacterium phosphoreum</name>
    <dbReference type="NCBI Taxonomy" id="659"/>
    <lineage>
        <taxon>Bacteria</taxon>
        <taxon>Pseudomonadati</taxon>
        <taxon>Pseudomonadota</taxon>
        <taxon>Gammaproteobacteria</taxon>
        <taxon>Vibrionales</taxon>
        <taxon>Vibrionaceae</taxon>
        <taxon>Photobacterium</taxon>
    </lineage>
</organism>
<feature type="transmembrane region" description="Helical" evidence="1">
    <location>
        <begin position="12"/>
        <end position="30"/>
    </location>
</feature>
<dbReference type="Pfam" id="PF16732">
    <property type="entry name" value="ComP_DUS"/>
    <property type="match status" value="1"/>
</dbReference>
<keyword evidence="1" id="KW-1133">Transmembrane helix</keyword>
<protein>
    <submittedName>
        <fullName evidence="2">Prepilin-type N-terminal cleavage/methylation domain-containing protein</fullName>
    </submittedName>
</protein>
<evidence type="ECO:0000313" key="3">
    <source>
        <dbReference type="Proteomes" id="UP000813876"/>
    </source>
</evidence>
<dbReference type="AlphaFoldDB" id="A0AAW4ZY36"/>
<dbReference type="InterPro" id="IPR012902">
    <property type="entry name" value="N_methyl_site"/>
</dbReference>
<accession>A0AAW4ZY36</accession>
<dbReference type="SUPFAM" id="SSF54523">
    <property type="entry name" value="Pili subunits"/>
    <property type="match status" value="1"/>
</dbReference>
<evidence type="ECO:0000256" key="1">
    <source>
        <dbReference type="SAM" id="Phobius"/>
    </source>
</evidence>